<dbReference type="Proteomes" id="UP001524473">
    <property type="component" value="Unassembled WGS sequence"/>
</dbReference>
<dbReference type="RefSeq" id="WP_242871071.1">
    <property type="nucleotide sequence ID" value="NZ_CABKVV010000012.1"/>
</dbReference>
<comment type="similarity">
    <text evidence="1">Belongs to the DSD1 family.</text>
</comment>
<sequence>MRKTVFELIREHKAAVQETPCIVVDTETAKKNICRMQEAVSACGCKLRPHIKTHKIPYFARLQLAAGAEGITCAKVSEAEVMAAGGVEDIFIAYPMVGEFRIHRALELQKRVKRLILAVDSLEGAAALSRSAGEAGLTCEVRLEVDTGARRTGVTRGHVLELAGQIAALPHLNLTGIYTFKSLVLHGCPTEDNKAAAVEEAELMSGMAASLRTRGLPIREVSAGSTPTGLQVARTGLVTEVRPGTYIFGDWMLTKENCAAVEDIAVRLYAMVVSTPAPDYAVLDGGTKTFPMDIPLDTPPFLYPGYAIPIGGDGKPDENLQLRRMNEEHGILTAKNGRTGLRVGQVLELIPIHVCTAVNMQNSVFVFEDGVLRRMPVEARGMLV</sequence>
<dbReference type="PANTHER" id="PTHR28004">
    <property type="entry name" value="ZGC:162816-RELATED"/>
    <property type="match status" value="1"/>
</dbReference>
<evidence type="ECO:0000259" key="3">
    <source>
        <dbReference type="SMART" id="SM01119"/>
    </source>
</evidence>
<dbReference type="InterPro" id="IPR029066">
    <property type="entry name" value="PLP-binding_barrel"/>
</dbReference>
<dbReference type="Pfam" id="PF14031">
    <property type="entry name" value="D-ser_dehydrat"/>
    <property type="match status" value="1"/>
</dbReference>
<dbReference type="InterPro" id="IPR026956">
    <property type="entry name" value="D-ser_dehydrat-like_dom"/>
</dbReference>
<dbReference type="PANTHER" id="PTHR28004:SF2">
    <property type="entry name" value="D-SERINE DEHYDRATASE"/>
    <property type="match status" value="1"/>
</dbReference>
<evidence type="ECO:0000256" key="1">
    <source>
        <dbReference type="ARBA" id="ARBA00005323"/>
    </source>
</evidence>
<dbReference type="SUPFAM" id="SSF51419">
    <property type="entry name" value="PLP-binding barrel"/>
    <property type="match status" value="1"/>
</dbReference>
<keyword evidence="2" id="KW-0456">Lyase</keyword>
<dbReference type="Gene3D" id="3.20.20.10">
    <property type="entry name" value="Alanine racemase"/>
    <property type="match status" value="1"/>
</dbReference>
<keyword evidence="4" id="KW-0413">Isomerase</keyword>
<keyword evidence="5" id="KW-1185">Reference proteome</keyword>
<dbReference type="Gene3D" id="2.40.37.20">
    <property type="entry name" value="D-serine dehydratase-like domain"/>
    <property type="match status" value="1"/>
</dbReference>
<organism evidence="4 5">
    <name type="scientific">Neglectibacter timonensis</name>
    <dbReference type="NCBI Taxonomy" id="1776382"/>
    <lineage>
        <taxon>Bacteria</taxon>
        <taxon>Bacillati</taxon>
        <taxon>Bacillota</taxon>
        <taxon>Clostridia</taxon>
        <taxon>Eubacteriales</taxon>
        <taxon>Oscillospiraceae</taxon>
        <taxon>Neglectibacter</taxon>
    </lineage>
</organism>
<dbReference type="Pfam" id="PF01168">
    <property type="entry name" value="Ala_racemase_N"/>
    <property type="match status" value="1"/>
</dbReference>
<comment type="caution">
    <text evidence="4">The sequence shown here is derived from an EMBL/GenBank/DDBJ whole genome shotgun (WGS) entry which is preliminary data.</text>
</comment>
<protein>
    <submittedName>
        <fullName evidence="4">Alanine racemase</fullName>
        <ecNumber evidence="4">5.1.1.1</ecNumber>
    </submittedName>
</protein>
<dbReference type="InterPro" id="IPR042208">
    <property type="entry name" value="D-ser_dehydrat-like_sf"/>
</dbReference>
<dbReference type="EC" id="5.1.1.1" evidence="4"/>
<dbReference type="GO" id="GO:0008784">
    <property type="term" value="F:alanine racemase activity"/>
    <property type="evidence" value="ECO:0007669"/>
    <property type="project" value="UniProtKB-EC"/>
</dbReference>
<gene>
    <name evidence="4" type="ORF">NE695_02565</name>
</gene>
<dbReference type="EMBL" id="JANFZH010000004">
    <property type="protein sequence ID" value="MCQ4838794.1"/>
    <property type="molecule type" value="Genomic_DNA"/>
</dbReference>
<evidence type="ECO:0000313" key="4">
    <source>
        <dbReference type="EMBL" id="MCQ4838794.1"/>
    </source>
</evidence>
<reference evidence="4 5" key="1">
    <citation type="submission" date="2022-06" db="EMBL/GenBank/DDBJ databases">
        <title>Isolation of gut microbiota from human fecal samples.</title>
        <authorList>
            <person name="Pamer E.G."/>
            <person name="Barat B."/>
            <person name="Waligurski E."/>
            <person name="Medina S."/>
            <person name="Paddock L."/>
            <person name="Mostad J."/>
        </authorList>
    </citation>
    <scope>NUCLEOTIDE SEQUENCE [LARGE SCALE GENOMIC DNA]</scope>
    <source>
        <strain evidence="4 5">DFI.9.73</strain>
    </source>
</reference>
<accession>A0ABT1RVU1</accession>
<dbReference type="InterPro" id="IPR001608">
    <property type="entry name" value="Ala_racemase_N"/>
</dbReference>
<feature type="domain" description="D-serine dehydratase-like" evidence="3">
    <location>
        <begin position="265"/>
        <end position="368"/>
    </location>
</feature>
<evidence type="ECO:0000313" key="5">
    <source>
        <dbReference type="Proteomes" id="UP001524473"/>
    </source>
</evidence>
<name>A0ABT1RVU1_9FIRM</name>
<evidence type="ECO:0000256" key="2">
    <source>
        <dbReference type="ARBA" id="ARBA00023239"/>
    </source>
</evidence>
<dbReference type="SMART" id="SM01119">
    <property type="entry name" value="D-ser_dehydrat"/>
    <property type="match status" value="1"/>
</dbReference>
<dbReference type="GeneID" id="90531684"/>
<dbReference type="InterPro" id="IPR051466">
    <property type="entry name" value="D-amino_acid_metab_enzyme"/>
</dbReference>
<proteinExistence type="inferred from homology"/>